<gene>
    <name evidence="4" type="ORF">AURMO_01097</name>
</gene>
<evidence type="ECO:0000313" key="4">
    <source>
        <dbReference type="EMBL" id="AWR21691.1"/>
    </source>
</evidence>
<keyword evidence="5" id="KW-1185">Reference proteome</keyword>
<dbReference type="RefSeq" id="WP_162532681.1">
    <property type="nucleotide sequence ID" value="NZ_CP023994.1"/>
</dbReference>
<feature type="domain" description="DUF8094" evidence="3">
    <location>
        <begin position="298"/>
        <end position="593"/>
    </location>
</feature>
<protein>
    <recommendedName>
        <fullName evidence="3">DUF8094 domain-containing protein</fullName>
    </recommendedName>
</protein>
<dbReference type="AlphaFoldDB" id="A0A2Z3RYT0"/>
<dbReference type="Pfam" id="PF26366">
    <property type="entry name" value="DUF8094"/>
    <property type="match status" value="1"/>
</dbReference>
<dbReference type="InterPro" id="IPR058407">
    <property type="entry name" value="DUF8094"/>
</dbReference>
<evidence type="ECO:0000259" key="3">
    <source>
        <dbReference type="Pfam" id="PF26366"/>
    </source>
</evidence>
<keyword evidence="2" id="KW-0472">Membrane</keyword>
<sequence length="594" mass="62301" precursor="true">MRFLFAIGVFAVAAVLLGVGVVQKVFFAGDEYTTLTTTVETNAPYMVIDGKTLTMHGTNPIITVSGSKTAFVGFGRSEDVTGWIGSDDYDVLKYSTKKSDFVFGEGTAKNVEPTEVETPALTEQEILTPEGSDLWLGEASGKTTATLPTFLDSDMSAIIAADGKADAPGTVTIAWPLPSRVPFATGFIIGGGVAALIGLVLYLWALRHDRNSQGPRRRGKLPKPPKPRAIRMPTPKSLVSAAPKGRRGITRGSSFVALGLAGVLTLGLSSCSPYNSGQNVAEPTPTATESVEIDGHPPAVTERQLQRILSRISQTVTDADAALDPALSGTRLIGPAQEIRAANYAIRKADSSVAALPKLAASPITFTMPQATANWPRQVIAVVQNENDPSVPTMGLMMIQNSPRENYHVEYMVTLEPNAQVPTVAPANVGSALVAPDSKLLLISPDQLSAAYGSVLTQGEASPYFGLFDLTADSLVAQVGKAYKDQKQAAVSERASLEFSQNAGSGAPLALATMDSGAIVTVSLNEIETVRPTQAGASVSPEGQAKILSGVSSSTTGVESTYGMELAFYVPPLGSTDKIRLLGYTQGLISARGL</sequence>
<evidence type="ECO:0000313" key="5">
    <source>
        <dbReference type="Proteomes" id="UP000246894"/>
    </source>
</evidence>
<feature type="transmembrane region" description="Helical" evidence="2">
    <location>
        <begin position="183"/>
        <end position="206"/>
    </location>
</feature>
<dbReference type="KEGG" id="aum:AURMO_01097"/>
<organism evidence="4 5">
    <name type="scientific">Aurantimicrobium photophilum</name>
    <dbReference type="NCBI Taxonomy" id="1987356"/>
    <lineage>
        <taxon>Bacteria</taxon>
        <taxon>Bacillati</taxon>
        <taxon>Actinomycetota</taxon>
        <taxon>Actinomycetes</taxon>
        <taxon>Micrococcales</taxon>
        <taxon>Microbacteriaceae</taxon>
        <taxon>Aurantimicrobium</taxon>
    </lineage>
</organism>
<dbReference type="EMBL" id="CP023994">
    <property type="protein sequence ID" value="AWR21691.1"/>
    <property type="molecule type" value="Genomic_DNA"/>
</dbReference>
<keyword evidence="2" id="KW-0812">Transmembrane</keyword>
<proteinExistence type="predicted"/>
<evidence type="ECO:0000256" key="1">
    <source>
        <dbReference type="SAM" id="MobiDB-lite"/>
    </source>
</evidence>
<accession>A0A2Z3RYT0</accession>
<name>A0A2Z3RYT0_9MICO</name>
<feature type="compositionally biased region" description="Basic residues" evidence="1">
    <location>
        <begin position="215"/>
        <end position="229"/>
    </location>
</feature>
<keyword evidence="2" id="KW-1133">Transmembrane helix</keyword>
<reference evidence="4 5" key="1">
    <citation type="submission" date="2017-10" db="EMBL/GenBank/DDBJ databases">
        <title>Genome of an Actinobacterium that displays light-enhanced growth.</title>
        <authorList>
            <person name="Maresca J.A."/>
            <person name="Hempel P."/>
            <person name="Shevchenko O."/>
            <person name="Miller K.J."/>
            <person name="Hahn M.W."/>
        </authorList>
    </citation>
    <scope>NUCLEOTIDE SEQUENCE [LARGE SCALE GENOMIC DNA]</scope>
    <source>
        <strain evidence="4 5">MWH-Mo1</strain>
    </source>
</reference>
<feature type="region of interest" description="Disordered" evidence="1">
    <location>
        <begin position="212"/>
        <end position="246"/>
    </location>
</feature>
<dbReference type="Proteomes" id="UP000246894">
    <property type="component" value="Chromosome"/>
</dbReference>
<evidence type="ECO:0000256" key="2">
    <source>
        <dbReference type="SAM" id="Phobius"/>
    </source>
</evidence>